<protein>
    <submittedName>
        <fullName evidence="2">Uncharacterized protein</fullName>
    </submittedName>
</protein>
<sequence>YPNVRGRGRGSGRANRGLKGKMIGKRAEGESFENSDSNTSLNGQINSDCPESVGSGPGKRSSARPKSSNPAPKKRSKKVAEPVTLTISSDEDEPSSTSNNLSCHAPSPANSADSESLPSTHSGFLKASGRFKPSPMENEECNSNMMKMQQQMAPPYMDMPEDDEEEENEDDDDD</sequence>
<feature type="compositionally biased region" description="Polar residues" evidence="1">
    <location>
        <begin position="141"/>
        <end position="152"/>
    </location>
</feature>
<dbReference type="EMBL" id="HACG01013649">
    <property type="protein sequence ID" value="CEK60514.1"/>
    <property type="molecule type" value="Transcribed_RNA"/>
</dbReference>
<evidence type="ECO:0000256" key="1">
    <source>
        <dbReference type="SAM" id="MobiDB-lite"/>
    </source>
</evidence>
<feature type="non-terminal residue" evidence="2">
    <location>
        <position position="1"/>
    </location>
</feature>
<name>A0A0B6YW31_9EUPU</name>
<accession>A0A0B6YW31</accession>
<feature type="region of interest" description="Disordered" evidence="1">
    <location>
        <begin position="1"/>
        <end position="174"/>
    </location>
</feature>
<feature type="non-terminal residue" evidence="2">
    <location>
        <position position="174"/>
    </location>
</feature>
<evidence type="ECO:0000313" key="2">
    <source>
        <dbReference type="EMBL" id="CEK60514.1"/>
    </source>
</evidence>
<reference evidence="2" key="1">
    <citation type="submission" date="2014-12" db="EMBL/GenBank/DDBJ databases">
        <title>Insight into the proteome of Arion vulgaris.</title>
        <authorList>
            <person name="Aradska J."/>
            <person name="Bulat T."/>
            <person name="Smidak R."/>
            <person name="Sarate P."/>
            <person name="Gangsoo J."/>
            <person name="Sialana F."/>
            <person name="Bilban M."/>
            <person name="Lubec G."/>
        </authorList>
    </citation>
    <scope>NUCLEOTIDE SEQUENCE</scope>
    <source>
        <tissue evidence="2">Skin</tissue>
    </source>
</reference>
<feature type="compositionally biased region" description="Polar residues" evidence="1">
    <location>
        <begin position="32"/>
        <end position="49"/>
    </location>
</feature>
<feature type="compositionally biased region" description="Polar residues" evidence="1">
    <location>
        <begin position="95"/>
        <end position="122"/>
    </location>
</feature>
<dbReference type="AlphaFoldDB" id="A0A0B6YW31"/>
<feature type="compositionally biased region" description="Basic residues" evidence="1">
    <location>
        <begin position="1"/>
        <end position="24"/>
    </location>
</feature>
<gene>
    <name evidence="2" type="primary">ORF39618</name>
</gene>
<feature type="compositionally biased region" description="Acidic residues" evidence="1">
    <location>
        <begin position="159"/>
        <end position="174"/>
    </location>
</feature>
<proteinExistence type="predicted"/>
<organism evidence="2">
    <name type="scientific">Arion vulgaris</name>
    <dbReference type="NCBI Taxonomy" id="1028688"/>
    <lineage>
        <taxon>Eukaryota</taxon>
        <taxon>Metazoa</taxon>
        <taxon>Spiralia</taxon>
        <taxon>Lophotrochozoa</taxon>
        <taxon>Mollusca</taxon>
        <taxon>Gastropoda</taxon>
        <taxon>Heterobranchia</taxon>
        <taxon>Euthyneura</taxon>
        <taxon>Panpulmonata</taxon>
        <taxon>Eupulmonata</taxon>
        <taxon>Stylommatophora</taxon>
        <taxon>Helicina</taxon>
        <taxon>Arionoidea</taxon>
        <taxon>Arionidae</taxon>
        <taxon>Arion</taxon>
    </lineage>
</organism>